<reference evidence="1 2" key="1">
    <citation type="submission" date="2021-06" db="EMBL/GenBank/DDBJ databases">
        <authorList>
            <person name="Kallberg Y."/>
            <person name="Tangrot J."/>
            <person name="Rosling A."/>
        </authorList>
    </citation>
    <scope>NUCLEOTIDE SEQUENCE [LARGE SCALE GENOMIC DNA]</scope>
    <source>
        <strain evidence="1 2">120-4 pot B 10/14</strain>
    </source>
</reference>
<sequence length="53" mass="6205">NFTTITNTEAYKKMFISFFNYVKILTSQKFQFQHIHNSGLCCIIVDLDLAQTK</sequence>
<feature type="non-terminal residue" evidence="1">
    <location>
        <position position="53"/>
    </location>
</feature>
<keyword evidence="2" id="KW-1185">Reference proteome</keyword>
<dbReference type="EMBL" id="CAJVQB010171174">
    <property type="protein sequence ID" value="CAG8857459.1"/>
    <property type="molecule type" value="Genomic_DNA"/>
</dbReference>
<protein>
    <submittedName>
        <fullName evidence="1">10004_t:CDS:1</fullName>
    </submittedName>
</protein>
<evidence type="ECO:0000313" key="1">
    <source>
        <dbReference type="EMBL" id="CAG8857459.1"/>
    </source>
</evidence>
<organism evidence="1 2">
    <name type="scientific">Gigaspora margarita</name>
    <dbReference type="NCBI Taxonomy" id="4874"/>
    <lineage>
        <taxon>Eukaryota</taxon>
        <taxon>Fungi</taxon>
        <taxon>Fungi incertae sedis</taxon>
        <taxon>Mucoromycota</taxon>
        <taxon>Glomeromycotina</taxon>
        <taxon>Glomeromycetes</taxon>
        <taxon>Diversisporales</taxon>
        <taxon>Gigasporaceae</taxon>
        <taxon>Gigaspora</taxon>
    </lineage>
</organism>
<comment type="caution">
    <text evidence="1">The sequence shown here is derived from an EMBL/GenBank/DDBJ whole genome shotgun (WGS) entry which is preliminary data.</text>
</comment>
<gene>
    <name evidence="1" type="ORF">GMARGA_LOCUS46278</name>
</gene>
<proteinExistence type="predicted"/>
<name>A0ABN7XQV4_GIGMA</name>
<feature type="non-terminal residue" evidence="1">
    <location>
        <position position="1"/>
    </location>
</feature>
<dbReference type="Proteomes" id="UP000789901">
    <property type="component" value="Unassembled WGS sequence"/>
</dbReference>
<accession>A0ABN7XQV4</accession>
<evidence type="ECO:0000313" key="2">
    <source>
        <dbReference type="Proteomes" id="UP000789901"/>
    </source>
</evidence>